<evidence type="ECO:0000256" key="3">
    <source>
        <dbReference type="SAM" id="SignalP"/>
    </source>
</evidence>
<keyword evidence="7" id="KW-1185">Reference proteome</keyword>
<protein>
    <submittedName>
        <fullName evidence="6">Predicted membrane protein</fullName>
    </submittedName>
</protein>
<feature type="transmembrane region" description="Helical" evidence="2">
    <location>
        <begin position="450"/>
        <end position="474"/>
    </location>
</feature>
<keyword evidence="3" id="KW-0732">Signal</keyword>
<dbReference type="AlphaFoldDB" id="A0A1K2I3B9"/>
<keyword evidence="2" id="KW-1133">Transmembrane helix</keyword>
<name>A0A1K2I3B9_9HYPH</name>
<dbReference type="InterPro" id="IPR048389">
    <property type="entry name" value="YciQ-like_C"/>
</dbReference>
<keyword evidence="2" id="KW-0812">Transmembrane</keyword>
<gene>
    <name evidence="6" type="ORF">SAMN02983003_4018</name>
</gene>
<feature type="domain" description="DUF2207" evidence="4">
    <location>
        <begin position="32"/>
        <end position="222"/>
    </location>
</feature>
<sequence>MRGTTAILTRALLGVVLALLLALPAEAQTEQITAFSSDVTLSRDGTVSVIETIDVVAGGDEIRRGIYRDIPITLANDDGTRQRSDLTVTSVRRNGQAEPFSVERLDSDFQRIRIGSADALLPRGPQRYEIRYEMTRMARRFADHDELYWNATGNYWVFPIASAVARLHLPEGAVIARSIGYTGPPGSQEQAVTITQPEPGVAIFRAQRGLGPGEGMSVAVSFQKGILTEPEGATAAYYWLSDRRDLILPLAAVILVLGYNLLAWGAVGRDPKKGTIIPLFHPPKGYSPALVHYIANWGWAKSGWTAFTAAIFNLGVKGLVSIDNSGKAMVIRHLGKAPSEALPPGEAVIDDLLARRGTITVDKTDGPELGKTRSEFLRRIEAENRQVYFRNNSIYVVIGVMISIAALALMLWLGVLEPEFMFLAIAAGVGIGVLAGLLRAFWSGNGVVRIIVIAWLAIAGGNVLGSVSGIFAGLRIDPPLVAAASIVIINVAFAVLMRAPTVQGRKRMDEIEGLKMYLETAEKNRLNMRDEPPLTVERFERLLPYAIALGVEKPWSQHFEAALARNEIRDVTPGYAPAWYRGDSFGASSSGFSTAMSSMAAGMSAAMISAQPASSSGSGFSGGGGGGSGGGGGGGGGGGW</sequence>
<feature type="region of interest" description="Disordered" evidence="1">
    <location>
        <begin position="614"/>
        <end position="640"/>
    </location>
</feature>
<reference evidence="6 7" key="1">
    <citation type="submission" date="2016-11" db="EMBL/GenBank/DDBJ databases">
        <authorList>
            <person name="Jaros S."/>
            <person name="Januszkiewicz K."/>
            <person name="Wedrychowicz H."/>
        </authorList>
    </citation>
    <scope>NUCLEOTIDE SEQUENCE [LARGE SCALE GENOMIC DNA]</scope>
    <source>
        <strain evidence="6 7">ATCC 23634</strain>
    </source>
</reference>
<feature type="chain" id="PRO_5013040938" evidence="3">
    <location>
        <begin position="28"/>
        <end position="640"/>
    </location>
</feature>
<feature type="compositionally biased region" description="Gly residues" evidence="1">
    <location>
        <begin position="619"/>
        <end position="640"/>
    </location>
</feature>
<dbReference type="STRING" id="665118.SAMN02983003_4018"/>
<evidence type="ECO:0000256" key="1">
    <source>
        <dbReference type="SAM" id="MobiDB-lite"/>
    </source>
</evidence>
<proteinExistence type="predicted"/>
<feature type="transmembrane region" description="Helical" evidence="2">
    <location>
        <begin position="420"/>
        <end position="438"/>
    </location>
</feature>
<feature type="transmembrane region" description="Helical" evidence="2">
    <location>
        <begin position="246"/>
        <end position="267"/>
    </location>
</feature>
<dbReference type="EMBL" id="FPKU01000004">
    <property type="protein sequence ID" value="SFZ86824.1"/>
    <property type="molecule type" value="Genomic_DNA"/>
</dbReference>
<dbReference type="InterPro" id="IPR018702">
    <property type="entry name" value="DUF2207"/>
</dbReference>
<dbReference type="Pfam" id="PF20990">
    <property type="entry name" value="DUF2207_C"/>
    <property type="match status" value="1"/>
</dbReference>
<evidence type="ECO:0000259" key="5">
    <source>
        <dbReference type="Pfam" id="PF20990"/>
    </source>
</evidence>
<dbReference type="RefSeq" id="WP_177282659.1">
    <property type="nucleotide sequence ID" value="NZ_FPKU01000004.1"/>
</dbReference>
<dbReference type="Pfam" id="PF09972">
    <property type="entry name" value="DUF2207"/>
    <property type="match status" value="1"/>
</dbReference>
<accession>A0A1K2I3B9</accession>
<feature type="domain" description="Predicted membrane protein YciQ-like C-terminal" evidence="5">
    <location>
        <begin position="280"/>
        <end position="559"/>
    </location>
</feature>
<evidence type="ECO:0000313" key="6">
    <source>
        <dbReference type="EMBL" id="SFZ86824.1"/>
    </source>
</evidence>
<feature type="signal peptide" evidence="3">
    <location>
        <begin position="1"/>
        <end position="27"/>
    </location>
</feature>
<evidence type="ECO:0000259" key="4">
    <source>
        <dbReference type="Pfam" id="PF09972"/>
    </source>
</evidence>
<keyword evidence="2" id="KW-0472">Membrane</keyword>
<evidence type="ECO:0000256" key="2">
    <source>
        <dbReference type="SAM" id="Phobius"/>
    </source>
</evidence>
<organism evidence="6 7">
    <name type="scientific">Devosia enhydra</name>
    <dbReference type="NCBI Taxonomy" id="665118"/>
    <lineage>
        <taxon>Bacteria</taxon>
        <taxon>Pseudomonadati</taxon>
        <taxon>Pseudomonadota</taxon>
        <taxon>Alphaproteobacteria</taxon>
        <taxon>Hyphomicrobiales</taxon>
        <taxon>Devosiaceae</taxon>
        <taxon>Devosia</taxon>
    </lineage>
</organism>
<evidence type="ECO:0000313" key="7">
    <source>
        <dbReference type="Proteomes" id="UP000183447"/>
    </source>
</evidence>
<dbReference type="Proteomes" id="UP000183447">
    <property type="component" value="Unassembled WGS sequence"/>
</dbReference>
<feature type="transmembrane region" description="Helical" evidence="2">
    <location>
        <begin position="394"/>
        <end position="414"/>
    </location>
</feature>
<feature type="transmembrane region" description="Helical" evidence="2">
    <location>
        <begin position="480"/>
        <end position="499"/>
    </location>
</feature>